<comment type="similarity">
    <text evidence="2">Belongs to the PPR family. PCMP-E subfamily.</text>
</comment>
<dbReference type="EMBL" id="CACSLK010000214">
    <property type="protein sequence ID" value="CAA0805900.1"/>
    <property type="molecule type" value="Genomic_DNA"/>
</dbReference>
<protein>
    <submittedName>
        <fullName evidence="4">Pentatricopeptide repeat-containing protein</fullName>
    </submittedName>
</protein>
<proteinExistence type="inferred from homology"/>
<dbReference type="FunFam" id="1.25.40.10:FF:000361">
    <property type="entry name" value="Pentatricopeptide repeat-containing protein chloroplastic"/>
    <property type="match status" value="1"/>
</dbReference>
<dbReference type="Proteomes" id="UP001153555">
    <property type="component" value="Unassembled WGS sequence"/>
</dbReference>
<dbReference type="FunFam" id="1.25.40.10:FF:000412">
    <property type="entry name" value="Putative pentatricopeptide repeat-containing protein"/>
    <property type="match status" value="1"/>
</dbReference>
<dbReference type="Gene3D" id="1.25.40.10">
    <property type="entry name" value="Tetratricopeptide repeat domain"/>
    <property type="match status" value="6"/>
</dbReference>
<dbReference type="FunFam" id="1.25.40.10:FF:000196">
    <property type="entry name" value="Pentatricopeptide repeat-containing protein At4g14850"/>
    <property type="match status" value="1"/>
</dbReference>
<dbReference type="InterPro" id="IPR011990">
    <property type="entry name" value="TPR-like_helical_dom_sf"/>
</dbReference>
<evidence type="ECO:0000256" key="3">
    <source>
        <dbReference type="PROSITE-ProRule" id="PRU00708"/>
    </source>
</evidence>
<name>A0A9N7MIP7_STRHE</name>
<dbReference type="Pfam" id="PF01535">
    <property type="entry name" value="PPR"/>
    <property type="match status" value="11"/>
</dbReference>
<dbReference type="NCBIfam" id="TIGR00756">
    <property type="entry name" value="PPR"/>
    <property type="match status" value="5"/>
</dbReference>
<dbReference type="InterPro" id="IPR046960">
    <property type="entry name" value="PPR_At4g14850-like_plant"/>
</dbReference>
<dbReference type="InterPro" id="IPR002885">
    <property type="entry name" value="PPR_rpt"/>
</dbReference>
<feature type="repeat" description="PPR" evidence="3">
    <location>
        <begin position="636"/>
        <end position="670"/>
    </location>
</feature>
<dbReference type="PROSITE" id="PS51375">
    <property type="entry name" value="PPR"/>
    <property type="match status" value="5"/>
</dbReference>
<dbReference type="GO" id="GO:0009451">
    <property type="term" value="P:RNA modification"/>
    <property type="evidence" value="ECO:0007669"/>
    <property type="project" value="InterPro"/>
</dbReference>
<keyword evidence="5" id="KW-1185">Reference proteome</keyword>
<evidence type="ECO:0000313" key="5">
    <source>
        <dbReference type="Proteomes" id="UP001153555"/>
    </source>
</evidence>
<dbReference type="PANTHER" id="PTHR47926">
    <property type="entry name" value="PENTATRICOPEPTIDE REPEAT-CONTAINING PROTEIN"/>
    <property type="match status" value="1"/>
</dbReference>
<evidence type="ECO:0000256" key="2">
    <source>
        <dbReference type="ARBA" id="ARBA00061659"/>
    </source>
</evidence>
<organism evidence="4 5">
    <name type="scientific">Striga hermonthica</name>
    <name type="common">Purple witchweed</name>
    <name type="synonym">Buchnera hermonthica</name>
    <dbReference type="NCBI Taxonomy" id="68872"/>
    <lineage>
        <taxon>Eukaryota</taxon>
        <taxon>Viridiplantae</taxon>
        <taxon>Streptophyta</taxon>
        <taxon>Embryophyta</taxon>
        <taxon>Tracheophyta</taxon>
        <taxon>Spermatophyta</taxon>
        <taxon>Magnoliopsida</taxon>
        <taxon>eudicotyledons</taxon>
        <taxon>Gunneridae</taxon>
        <taxon>Pentapetalae</taxon>
        <taxon>asterids</taxon>
        <taxon>lamiids</taxon>
        <taxon>Lamiales</taxon>
        <taxon>Orobanchaceae</taxon>
        <taxon>Buchnereae</taxon>
        <taxon>Striga</taxon>
    </lineage>
</organism>
<gene>
    <name evidence="4" type="ORF">SHERM_00808</name>
</gene>
<dbReference type="PANTHER" id="PTHR47926:SF481">
    <property type="entry name" value="TETRATRICOPEPTIDE-LIKE HELICAL DOMAIN SUPERFAMILY"/>
    <property type="match status" value="1"/>
</dbReference>
<feature type="repeat" description="PPR" evidence="3">
    <location>
        <begin position="536"/>
        <end position="570"/>
    </location>
</feature>
<dbReference type="GO" id="GO:0003723">
    <property type="term" value="F:RNA binding"/>
    <property type="evidence" value="ECO:0007669"/>
    <property type="project" value="InterPro"/>
</dbReference>
<feature type="repeat" description="PPR" evidence="3">
    <location>
        <begin position="190"/>
        <end position="224"/>
    </location>
</feature>
<feature type="repeat" description="PPR" evidence="3">
    <location>
        <begin position="297"/>
        <end position="331"/>
    </location>
</feature>
<dbReference type="OrthoDB" id="1904892at2759"/>
<comment type="caution">
    <text evidence="4">The sequence shown here is derived from an EMBL/GenBank/DDBJ whole genome shotgun (WGS) entry which is preliminary data.</text>
</comment>
<evidence type="ECO:0000313" key="4">
    <source>
        <dbReference type="EMBL" id="CAA0805900.1"/>
    </source>
</evidence>
<feature type="repeat" description="PPR" evidence="3">
    <location>
        <begin position="505"/>
        <end position="535"/>
    </location>
</feature>
<dbReference type="FunFam" id="1.25.40.10:FF:000090">
    <property type="entry name" value="Pentatricopeptide repeat-containing protein, chloroplastic"/>
    <property type="match status" value="1"/>
</dbReference>
<keyword evidence="1" id="KW-0677">Repeat</keyword>
<dbReference type="AlphaFoldDB" id="A0A9N7MIP7"/>
<reference evidence="4" key="1">
    <citation type="submission" date="2019-12" db="EMBL/GenBank/DDBJ databases">
        <authorList>
            <person name="Scholes J."/>
        </authorList>
    </citation>
    <scope>NUCLEOTIDE SEQUENCE</scope>
</reference>
<evidence type="ECO:0000256" key="1">
    <source>
        <dbReference type="ARBA" id="ARBA00022737"/>
    </source>
</evidence>
<sequence>MSEALSLLLQRRRYVAVHQSSRQVVADVLKSCASTSKADLGRSFHGHAIKLGLNYCCIITKALLNMYAKCKALDDCKKLFDEIPDRDTVTWNILLSGYSGSRYHDHRVMELFNTFHAARDPKPSDVTLAIVLPVCTRSGARGFGKCIHAYAMKSGMESQTLVGNALISMYAKCGLVFDARAVFREITDKDVVSYNAAISGLAENRLEGSALELFCEMIKGPVTPNYATIVNILPICATLGKSSTAGRMLGKQIHCHVLRRAGLDNEITVINALLSFYLRIGRITEAESLFGRMEFRDLVSWNSLISGCASTGQWLKALEIFREFVDKKAIELDSVTIISIIPVCAQLRNLKVGKEIHGYVLRHSVLHEDTSVGNALINFYAKCKCTESAFWVFSLVLHKDLISWNTMLDAFGVNLLADQFANLLHWMFLDGIKPDAVTLLTVVHFCASLSRIRNVREAHGFSLTSGILLTDNEPTLGNALLDAYAKCGCMEYASKMFVNLSGKRNVVTCNSMISGFLAHGLHEDANTVFQRMSTRDLTTWNLMVRGYAQNECPNEAINSFWELQSQGLKPDAMTIMSILPVCSQMASVHFLRQCHGYIVRACFEDTHLKAALLDVYSKCGSISSAYKLYLSAPFKDLVVFTAMVGGMAMHGMGKEALGVFDKMLDCGFKPDHVILTALLSACRHAGLINEGLEIFYSISQVHHLEPSMEQYACVVDLLGRGGQTKEALSFLNQMPVEANANIWGTLLGACRTHHDVKTGRLVAEHLLKIDTGDIVYVEL</sequence>
<accession>A0A9N7MIP7</accession>